<dbReference type="OrthoDB" id="9780520at2"/>
<dbReference type="Proteomes" id="UP000054869">
    <property type="component" value="Unassembled WGS sequence"/>
</dbReference>
<name>A0A0W0VG94_9GAMM</name>
<dbReference type="Pfam" id="PF00107">
    <property type="entry name" value="ADH_zinc_N"/>
    <property type="match status" value="1"/>
</dbReference>
<dbReference type="eggNOG" id="COG0604">
    <property type="taxonomic scope" value="Bacteria"/>
</dbReference>
<keyword evidence="3" id="KW-0560">Oxidoreductase</keyword>
<dbReference type="GO" id="GO:0003960">
    <property type="term" value="F:quinone reductase (NADPH) activity"/>
    <property type="evidence" value="ECO:0007669"/>
    <property type="project" value="UniProtKB-EC"/>
</dbReference>
<comment type="caution">
    <text evidence="3">The sequence shown here is derived from an EMBL/GenBank/DDBJ whole genome shotgun (WGS) entry which is preliminary data.</text>
</comment>
<dbReference type="Gene3D" id="3.40.50.720">
    <property type="entry name" value="NAD(P)-binding Rossmann-like Domain"/>
    <property type="match status" value="1"/>
</dbReference>
<dbReference type="InterPro" id="IPR013154">
    <property type="entry name" value="ADH-like_N"/>
</dbReference>
<protein>
    <submittedName>
        <fullName evidence="3">Quinone oxidoreductase (NADPH:quinone reductase)</fullName>
        <ecNumber evidence="3">1.6.5.5</ecNumber>
    </submittedName>
</protein>
<dbReference type="InterPro" id="IPR051603">
    <property type="entry name" value="Zinc-ADH_QOR/CCCR"/>
</dbReference>
<dbReference type="SMART" id="SM00829">
    <property type="entry name" value="PKS_ER"/>
    <property type="match status" value="1"/>
</dbReference>
<dbReference type="EMBL" id="LNYI01000055">
    <property type="protein sequence ID" value="KTD19152.1"/>
    <property type="molecule type" value="Genomic_DNA"/>
</dbReference>
<evidence type="ECO:0000313" key="3">
    <source>
        <dbReference type="EMBL" id="KTD19152.1"/>
    </source>
</evidence>
<dbReference type="PANTHER" id="PTHR44154:SF1">
    <property type="entry name" value="QUINONE OXIDOREDUCTASE"/>
    <property type="match status" value="1"/>
</dbReference>
<dbReference type="PATRIC" id="fig|45067.4.peg.2334"/>
<keyword evidence="1" id="KW-0521">NADP</keyword>
<keyword evidence="4" id="KW-1185">Reference proteome</keyword>
<dbReference type="Gene3D" id="3.90.180.10">
    <property type="entry name" value="Medium-chain alcohol dehydrogenases, catalytic domain"/>
    <property type="match status" value="1"/>
</dbReference>
<dbReference type="PANTHER" id="PTHR44154">
    <property type="entry name" value="QUINONE OXIDOREDUCTASE"/>
    <property type="match status" value="1"/>
</dbReference>
<gene>
    <name evidence="3" type="primary">qor_2</name>
    <name evidence="3" type="ORF">Llan_2223</name>
</gene>
<accession>A0A0W0VG94</accession>
<proteinExistence type="predicted"/>
<reference evidence="3 4" key="1">
    <citation type="submission" date="2015-11" db="EMBL/GenBank/DDBJ databases">
        <title>Genomic analysis of 38 Legionella species identifies large and diverse effector repertoires.</title>
        <authorList>
            <person name="Burstein D."/>
            <person name="Amaro F."/>
            <person name="Zusman T."/>
            <person name="Lifshitz Z."/>
            <person name="Cohen O."/>
            <person name="Gilbert J.A."/>
            <person name="Pupko T."/>
            <person name="Shuman H.A."/>
            <person name="Segal G."/>
        </authorList>
    </citation>
    <scope>NUCLEOTIDE SEQUENCE [LARGE SCALE GENOMIC DNA]</scope>
    <source>
        <strain evidence="3 4">ATCC 49751</strain>
    </source>
</reference>
<dbReference type="EC" id="1.6.5.5" evidence="3"/>
<dbReference type="CDD" id="cd08253">
    <property type="entry name" value="zeta_crystallin"/>
    <property type="match status" value="1"/>
</dbReference>
<dbReference type="SUPFAM" id="SSF51735">
    <property type="entry name" value="NAD(P)-binding Rossmann-fold domains"/>
    <property type="match status" value="1"/>
</dbReference>
<evidence type="ECO:0000259" key="2">
    <source>
        <dbReference type="SMART" id="SM00829"/>
    </source>
</evidence>
<dbReference type="InterPro" id="IPR036291">
    <property type="entry name" value="NAD(P)-bd_dom_sf"/>
</dbReference>
<evidence type="ECO:0000313" key="4">
    <source>
        <dbReference type="Proteomes" id="UP000054869"/>
    </source>
</evidence>
<sequence>MKAAYIEHVGGSENILIGDLPLPMLAPSEVLVKVIYTTVNHVDCYIRSGKYPQPLPKPFIIGRDLCGEVVQIGERVTDFKPGDYVWSNCQGIHGRQGTFAEYVAASEDTLFHLPRNVDPLTAIIVLHSFFTALLGLEREAKLKKNETIYIQGAAGSIGAAVTQVAKSFGARVITSTSGQEKMNYCYQLGADEVLDYREDLKAILMQLAPQGIDVFWNTSRIHDFKQSLPLLAHKGRYILMAGAGMEAILPIGELYTRDASIRGFAITNATLDEMKLTAPKINTLLEQTSPHKIAKTLTLKEARQAHEMMETDELWGKIVIKIG</sequence>
<dbReference type="Pfam" id="PF08240">
    <property type="entry name" value="ADH_N"/>
    <property type="match status" value="1"/>
</dbReference>
<dbReference type="InterPro" id="IPR011032">
    <property type="entry name" value="GroES-like_sf"/>
</dbReference>
<evidence type="ECO:0000256" key="1">
    <source>
        <dbReference type="ARBA" id="ARBA00022857"/>
    </source>
</evidence>
<dbReference type="InterPro" id="IPR013149">
    <property type="entry name" value="ADH-like_C"/>
</dbReference>
<dbReference type="AlphaFoldDB" id="A0A0W0VG94"/>
<dbReference type="InterPro" id="IPR020843">
    <property type="entry name" value="ER"/>
</dbReference>
<organism evidence="3 4">
    <name type="scientific">Legionella lansingensis</name>
    <dbReference type="NCBI Taxonomy" id="45067"/>
    <lineage>
        <taxon>Bacteria</taxon>
        <taxon>Pseudomonadati</taxon>
        <taxon>Pseudomonadota</taxon>
        <taxon>Gammaproteobacteria</taxon>
        <taxon>Legionellales</taxon>
        <taxon>Legionellaceae</taxon>
        <taxon>Legionella</taxon>
    </lineage>
</organism>
<feature type="domain" description="Enoyl reductase (ER)" evidence="2">
    <location>
        <begin position="10"/>
        <end position="320"/>
    </location>
</feature>
<dbReference type="SUPFAM" id="SSF50129">
    <property type="entry name" value="GroES-like"/>
    <property type="match status" value="1"/>
</dbReference>
<dbReference type="STRING" id="45067.Llan_2223"/>
<dbReference type="RefSeq" id="WP_028373319.1">
    <property type="nucleotide sequence ID" value="NZ_CAAAJD010000012.1"/>
</dbReference>